<dbReference type="PANTHER" id="PTHR10942">
    <property type="entry name" value="LEISHMANOLYSIN-LIKE PEPTIDASE"/>
    <property type="match status" value="1"/>
</dbReference>
<dbReference type="AlphaFoldDB" id="A0A7N0TQF8"/>
<keyword evidence="7 10" id="KW-1015">Disulfide bond</keyword>
<dbReference type="FunFam" id="2.30.34.10:FF:000001">
    <property type="entry name" value="leishmanolysin-like isoform X2"/>
    <property type="match status" value="1"/>
</dbReference>
<dbReference type="GO" id="GO:0046872">
    <property type="term" value="F:metal ion binding"/>
    <property type="evidence" value="ECO:0007669"/>
    <property type="project" value="UniProtKB-KW"/>
</dbReference>
<name>A0A7N0TQF8_KALFE</name>
<dbReference type="GO" id="GO:0016020">
    <property type="term" value="C:membrane"/>
    <property type="evidence" value="ECO:0007669"/>
    <property type="project" value="InterPro"/>
</dbReference>
<evidence type="ECO:0000259" key="12">
    <source>
        <dbReference type="PROSITE" id="PS50026"/>
    </source>
</evidence>
<comment type="caution">
    <text evidence="10">Lacks conserved residue(s) required for the propagation of feature annotation.</text>
</comment>
<feature type="disulfide bond" evidence="10">
    <location>
        <begin position="625"/>
        <end position="635"/>
    </location>
</feature>
<dbReference type="PROSITE" id="PS00022">
    <property type="entry name" value="EGF_1"/>
    <property type="match status" value="1"/>
</dbReference>
<evidence type="ECO:0000256" key="4">
    <source>
        <dbReference type="ARBA" id="ARBA00022801"/>
    </source>
</evidence>
<dbReference type="Gene3D" id="2.10.55.10">
    <property type="entry name" value="Leishmanolysin domain 3"/>
    <property type="match status" value="1"/>
</dbReference>
<dbReference type="EnsemblPlants" id="Kaladp0042s0014.1.v1.1">
    <property type="protein sequence ID" value="Kaladp0042s0014.1.v1.1"/>
    <property type="gene ID" value="Kaladp0042s0014.v1.1"/>
</dbReference>
<feature type="binding site" evidence="9">
    <location>
        <position position="286"/>
    </location>
    <ligand>
        <name>Zn(2+)</name>
        <dbReference type="ChEBI" id="CHEBI:29105"/>
        <note>catalytic</note>
    </ligand>
</feature>
<evidence type="ECO:0000256" key="7">
    <source>
        <dbReference type="ARBA" id="ARBA00023157"/>
    </source>
</evidence>
<feature type="binding site" evidence="9">
    <location>
        <position position="366"/>
    </location>
    <ligand>
        <name>Zn(2+)</name>
        <dbReference type="ChEBI" id="CHEBI:29105"/>
        <note>catalytic</note>
    </ligand>
</feature>
<comment type="similarity">
    <text evidence="1">Belongs to the peptidase M8 family.</text>
</comment>
<dbReference type="Gene3D" id="2.30.34.10">
    <property type="entry name" value="Leishmanolysin domain 4"/>
    <property type="match status" value="1"/>
</dbReference>
<dbReference type="GO" id="GO:0006508">
    <property type="term" value="P:proteolysis"/>
    <property type="evidence" value="ECO:0007669"/>
    <property type="project" value="UniProtKB-KW"/>
</dbReference>
<keyword evidence="11" id="KW-0732">Signal</keyword>
<dbReference type="PROSITE" id="PS01186">
    <property type="entry name" value="EGF_2"/>
    <property type="match status" value="1"/>
</dbReference>
<evidence type="ECO:0000256" key="6">
    <source>
        <dbReference type="ARBA" id="ARBA00023049"/>
    </source>
</evidence>
<dbReference type="InterPro" id="IPR000742">
    <property type="entry name" value="EGF"/>
</dbReference>
<dbReference type="GO" id="GO:0004222">
    <property type="term" value="F:metalloendopeptidase activity"/>
    <property type="evidence" value="ECO:0007669"/>
    <property type="project" value="InterPro"/>
</dbReference>
<feature type="binding site" evidence="9">
    <location>
        <position position="290"/>
    </location>
    <ligand>
        <name>Zn(2+)</name>
        <dbReference type="ChEBI" id="CHEBI:29105"/>
        <note>catalytic</note>
    </ligand>
</feature>
<dbReference type="InterPro" id="IPR013111">
    <property type="entry name" value="EGF_extracell"/>
</dbReference>
<accession>A0A7N0TQF8</accession>
<reference evidence="13" key="1">
    <citation type="submission" date="2021-01" db="UniProtKB">
        <authorList>
            <consortium name="EnsemblPlants"/>
        </authorList>
    </citation>
    <scope>IDENTIFICATION</scope>
</reference>
<proteinExistence type="inferred from homology"/>
<dbReference type="PRINTS" id="PR00782">
    <property type="entry name" value="LSHMANOLYSIN"/>
</dbReference>
<evidence type="ECO:0000256" key="5">
    <source>
        <dbReference type="ARBA" id="ARBA00022833"/>
    </source>
</evidence>
<feature type="active site" evidence="8">
    <location>
        <position position="287"/>
    </location>
</feature>
<keyword evidence="14" id="KW-1185">Reference proteome</keyword>
<dbReference type="Gene3D" id="3.90.132.10">
    <property type="entry name" value="Leishmanolysin , domain 2"/>
    <property type="match status" value="1"/>
</dbReference>
<sequence>MSGNMSGLRAALLVFEVVFVSILFTAATSVSHDVRVQTDGQQDKIGDVFSHSCIHDEIVEQRKQPGRKLFSVSPQVYEESLSTKSHHRTLLGVSGVSERSDHNIKQPIRIHLNYDAIGHSTDRDCQEVDDVVKLGDPSLSTTPGEPSCNPRGNPPITSDCWYKCSLNDASTEEKRIRLEKALQQTADWFRKALAVEPVRGNLRLSGYSACGQDGGVSLPREYLEEGVSNADLVLLVTTRPTAGNTLAWAVACERDQWGRAVAGHVNVAPRHLTAEAESLLSATLIHEIMHVLGFDPHAFTHFRDERKRRRNQSIERIMDESLGRLVTRVVLPRVVMHARYHFGAFSEVFTGLELEDGGGRGTSGSHWEKRLMMNEIMTGSVDTKSVVSKMTLALLEDSGWYEVNYNMSEHLEWGHNQGTEFVTLPCNLWKGAYHCNTTQISGCTYNREAEGYCPIVTHSKEIPLWAQYFPQRNLGGQSALADYCTYFVAYSDGSCKDANSSRESDEMLGELRGGDSRCMSSSLVRSGYERSSMAQGSGCYHHRCANDALQVRVGGIWKVCPKTGGPVKFPGFHGELVCPAYHELCGSASASSQCPNSCSFNGGCVNGECKCLLGFHGHDCSKRHCVNGCSGHGTCLQSGVCACKDGYTGIDCSTGVCDDQCGLQGGVCDNGTCAFRCSDSLGYTCQRSSALSKNLNFCQEVLTQDQSSQHCASSDPSMLHHTDEAARANYNRLLPVLTHRLRNFFDNGYCDSTAKQLACWISMQKCDEAGENRLRVCSSACQSYNNACGANLDCSDQILFSNDTSRCTGRQGRIKTSVFSRVLSSFSMTIGQGKRNHIVNNTRQTGASFLASIARKLLGGSY</sequence>
<evidence type="ECO:0000313" key="13">
    <source>
        <dbReference type="EnsemblPlants" id="Kaladp0042s0014.1.v1.1"/>
    </source>
</evidence>
<dbReference type="FunFam" id="3.90.132.10:FF:000001">
    <property type="entry name" value="leishmanolysin-like peptidase isoform X2"/>
    <property type="match status" value="1"/>
</dbReference>
<feature type="chain" id="PRO_5029776013" description="EGF-like domain-containing protein" evidence="11">
    <location>
        <begin position="28"/>
        <end position="862"/>
    </location>
</feature>
<dbReference type="Pfam" id="PF07974">
    <property type="entry name" value="EGF_2"/>
    <property type="match status" value="1"/>
</dbReference>
<dbReference type="PROSITE" id="PS50026">
    <property type="entry name" value="EGF_3"/>
    <property type="match status" value="1"/>
</dbReference>
<keyword evidence="2" id="KW-0645">Protease</keyword>
<dbReference type="Proteomes" id="UP000594263">
    <property type="component" value="Unplaced"/>
</dbReference>
<dbReference type="PANTHER" id="PTHR10942:SF0">
    <property type="entry name" value="LEISHMANOLYSIN-LIKE PEPTIDASE"/>
    <property type="match status" value="1"/>
</dbReference>
<comment type="cofactor">
    <cofactor evidence="9">
        <name>Zn(2+)</name>
        <dbReference type="ChEBI" id="CHEBI:29105"/>
    </cofactor>
    <text evidence="9">Binds 1 zinc ion per subunit.</text>
</comment>
<evidence type="ECO:0000256" key="2">
    <source>
        <dbReference type="ARBA" id="ARBA00022670"/>
    </source>
</evidence>
<feature type="signal peptide" evidence="11">
    <location>
        <begin position="1"/>
        <end position="27"/>
    </location>
</feature>
<dbReference type="Gramene" id="Kaladp0042s0014.1.v1.1">
    <property type="protein sequence ID" value="Kaladp0042s0014.1.v1.1"/>
    <property type="gene ID" value="Kaladp0042s0014.v1.1"/>
</dbReference>
<evidence type="ECO:0000256" key="1">
    <source>
        <dbReference type="ARBA" id="ARBA00005860"/>
    </source>
</evidence>
<evidence type="ECO:0000256" key="9">
    <source>
        <dbReference type="PIRSR" id="PIRSR601577-2"/>
    </source>
</evidence>
<evidence type="ECO:0000313" key="14">
    <source>
        <dbReference type="Proteomes" id="UP000594263"/>
    </source>
</evidence>
<dbReference type="InterPro" id="IPR001577">
    <property type="entry name" value="Peptidase_M8"/>
</dbReference>
<dbReference type="GO" id="GO:0007155">
    <property type="term" value="P:cell adhesion"/>
    <property type="evidence" value="ECO:0007669"/>
    <property type="project" value="InterPro"/>
</dbReference>
<evidence type="ECO:0000256" key="10">
    <source>
        <dbReference type="PROSITE-ProRule" id="PRU00076"/>
    </source>
</evidence>
<dbReference type="Gene3D" id="3.10.170.20">
    <property type="match status" value="1"/>
</dbReference>
<feature type="domain" description="EGF-like" evidence="12">
    <location>
        <begin position="621"/>
        <end position="653"/>
    </location>
</feature>
<keyword evidence="3 9" id="KW-0479">Metal-binding</keyword>
<dbReference type="SMART" id="SM00181">
    <property type="entry name" value="EGF"/>
    <property type="match status" value="2"/>
</dbReference>
<protein>
    <recommendedName>
        <fullName evidence="12">EGF-like domain-containing protein</fullName>
    </recommendedName>
</protein>
<keyword evidence="5 9" id="KW-0862">Zinc</keyword>
<dbReference type="Pfam" id="PF01457">
    <property type="entry name" value="Peptidase_M8"/>
    <property type="match status" value="1"/>
</dbReference>
<keyword evidence="6 9" id="KW-0482">Metalloprotease</keyword>
<feature type="disulfide bond" evidence="10">
    <location>
        <begin position="643"/>
        <end position="652"/>
    </location>
</feature>
<evidence type="ECO:0000256" key="8">
    <source>
        <dbReference type="PIRSR" id="PIRSR601577-1"/>
    </source>
</evidence>
<evidence type="ECO:0000256" key="11">
    <source>
        <dbReference type="SAM" id="SignalP"/>
    </source>
</evidence>
<keyword evidence="4" id="KW-0378">Hydrolase</keyword>
<dbReference type="SUPFAM" id="SSF55486">
    <property type="entry name" value="Metalloproteases ('zincins'), catalytic domain"/>
    <property type="match status" value="1"/>
</dbReference>
<organism evidence="13 14">
    <name type="scientific">Kalanchoe fedtschenkoi</name>
    <name type="common">Lavender scallops</name>
    <name type="synonym">South American air plant</name>
    <dbReference type="NCBI Taxonomy" id="63787"/>
    <lineage>
        <taxon>Eukaryota</taxon>
        <taxon>Viridiplantae</taxon>
        <taxon>Streptophyta</taxon>
        <taxon>Embryophyta</taxon>
        <taxon>Tracheophyta</taxon>
        <taxon>Spermatophyta</taxon>
        <taxon>Magnoliopsida</taxon>
        <taxon>eudicotyledons</taxon>
        <taxon>Gunneridae</taxon>
        <taxon>Pentapetalae</taxon>
        <taxon>Saxifragales</taxon>
        <taxon>Crassulaceae</taxon>
        <taxon>Kalanchoe</taxon>
    </lineage>
</organism>
<dbReference type="Gene3D" id="2.10.25.10">
    <property type="entry name" value="Laminin"/>
    <property type="match status" value="2"/>
</dbReference>
<evidence type="ECO:0000256" key="3">
    <source>
        <dbReference type="ARBA" id="ARBA00022723"/>
    </source>
</evidence>
<dbReference type="GO" id="GO:0005737">
    <property type="term" value="C:cytoplasm"/>
    <property type="evidence" value="ECO:0007669"/>
    <property type="project" value="TreeGrafter"/>
</dbReference>
<keyword evidence="10" id="KW-0245">EGF-like domain</keyword>